<reference evidence="7 8" key="1">
    <citation type="journal article" date="2025" name="Microbiol. Resour. Announc.">
        <title>Draft genome sequences for Neonectria magnoliae and Neonectria punicea, canker pathogens of Liriodendron tulipifera and Acer saccharum in West Virginia.</title>
        <authorList>
            <person name="Petronek H.M."/>
            <person name="Kasson M.T."/>
            <person name="Metheny A.M."/>
            <person name="Stauder C.M."/>
            <person name="Lovett B."/>
            <person name="Lynch S.C."/>
            <person name="Garnas J.R."/>
            <person name="Kasson L.R."/>
            <person name="Stajich J.E."/>
        </authorList>
    </citation>
    <scope>NUCLEOTIDE SEQUENCE [LARGE SCALE GENOMIC DNA]</scope>
    <source>
        <strain evidence="7 8">NRRL 64651</strain>
    </source>
</reference>
<dbReference type="InterPro" id="IPR023779">
    <property type="entry name" value="Chromodomain_CS"/>
</dbReference>
<name>A0ABR1H953_9HYPO</name>
<dbReference type="SUPFAM" id="SSF54160">
    <property type="entry name" value="Chromo domain-like"/>
    <property type="match status" value="2"/>
</dbReference>
<dbReference type="SMART" id="SM00300">
    <property type="entry name" value="ChSh"/>
    <property type="match status" value="1"/>
</dbReference>
<proteinExistence type="predicted"/>
<feature type="region of interest" description="Disordered" evidence="4">
    <location>
        <begin position="1"/>
        <end position="92"/>
    </location>
</feature>
<evidence type="ECO:0000256" key="2">
    <source>
        <dbReference type="ARBA" id="ARBA00011353"/>
    </source>
</evidence>
<comment type="subunit">
    <text evidence="2">Component of the NuA4 histone acetyltransferase complex.</text>
</comment>
<feature type="region of interest" description="Disordered" evidence="4">
    <location>
        <begin position="160"/>
        <end position="208"/>
    </location>
</feature>
<organism evidence="7 8">
    <name type="scientific">Neonectria magnoliae</name>
    <dbReference type="NCBI Taxonomy" id="2732573"/>
    <lineage>
        <taxon>Eukaryota</taxon>
        <taxon>Fungi</taxon>
        <taxon>Dikarya</taxon>
        <taxon>Ascomycota</taxon>
        <taxon>Pezizomycotina</taxon>
        <taxon>Sordariomycetes</taxon>
        <taxon>Hypocreomycetidae</taxon>
        <taxon>Hypocreales</taxon>
        <taxon>Nectriaceae</taxon>
        <taxon>Neonectria</taxon>
    </lineage>
</organism>
<feature type="compositionally biased region" description="Polar residues" evidence="4">
    <location>
        <begin position="191"/>
        <end position="201"/>
    </location>
</feature>
<evidence type="ECO:0000256" key="1">
    <source>
        <dbReference type="ARBA" id="ARBA00004123"/>
    </source>
</evidence>
<evidence type="ECO:0000256" key="3">
    <source>
        <dbReference type="ARBA" id="ARBA00023242"/>
    </source>
</evidence>
<dbReference type="Proteomes" id="UP001498421">
    <property type="component" value="Unassembled WGS sequence"/>
</dbReference>
<keyword evidence="5" id="KW-0812">Transmembrane</keyword>
<dbReference type="InterPro" id="IPR051219">
    <property type="entry name" value="Heterochromatin_chromo-domain"/>
</dbReference>
<dbReference type="SMART" id="SM00298">
    <property type="entry name" value="CHROMO"/>
    <property type="match status" value="1"/>
</dbReference>
<dbReference type="InterPro" id="IPR023780">
    <property type="entry name" value="Chromo_domain"/>
</dbReference>
<evidence type="ECO:0000259" key="6">
    <source>
        <dbReference type="PROSITE" id="PS50013"/>
    </source>
</evidence>
<gene>
    <name evidence="7" type="ORF">QQZ08_011644</name>
</gene>
<dbReference type="PROSITE" id="PS00598">
    <property type="entry name" value="CHROMO_1"/>
    <property type="match status" value="1"/>
</dbReference>
<dbReference type="PROSITE" id="PS50013">
    <property type="entry name" value="CHROMO_2"/>
    <property type="match status" value="1"/>
</dbReference>
<dbReference type="Pfam" id="PF00385">
    <property type="entry name" value="Chromo"/>
    <property type="match status" value="1"/>
</dbReference>
<protein>
    <recommendedName>
        <fullName evidence="6">Chromo domain-containing protein</fullName>
    </recommendedName>
</protein>
<keyword evidence="5" id="KW-1133">Transmembrane helix</keyword>
<keyword evidence="5" id="KW-0472">Membrane</keyword>
<dbReference type="PANTHER" id="PTHR22812">
    <property type="entry name" value="CHROMOBOX PROTEIN"/>
    <property type="match status" value="1"/>
</dbReference>
<evidence type="ECO:0000313" key="7">
    <source>
        <dbReference type="EMBL" id="KAK7417392.1"/>
    </source>
</evidence>
<evidence type="ECO:0000313" key="8">
    <source>
        <dbReference type="Proteomes" id="UP001498421"/>
    </source>
</evidence>
<keyword evidence="3" id="KW-0539">Nucleus</keyword>
<feature type="compositionally biased region" description="Basic residues" evidence="4">
    <location>
        <begin position="7"/>
        <end position="23"/>
    </location>
</feature>
<dbReference type="InterPro" id="IPR016197">
    <property type="entry name" value="Chromo-like_dom_sf"/>
</dbReference>
<feature type="compositionally biased region" description="Polar residues" evidence="4">
    <location>
        <begin position="46"/>
        <end position="58"/>
    </location>
</feature>
<dbReference type="Pfam" id="PF01393">
    <property type="entry name" value="Chromo_shadow"/>
    <property type="match status" value="1"/>
</dbReference>
<evidence type="ECO:0000256" key="5">
    <source>
        <dbReference type="SAM" id="Phobius"/>
    </source>
</evidence>
<feature type="domain" description="Chromo" evidence="6">
    <location>
        <begin position="96"/>
        <end position="149"/>
    </location>
</feature>
<dbReference type="InterPro" id="IPR008251">
    <property type="entry name" value="Chromo_shadow_dom"/>
</dbReference>
<dbReference type="InterPro" id="IPR000953">
    <property type="entry name" value="Chromo/chromo_shadow_dom"/>
</dbReference>
<evidence type="ECO:0000256" key="4">
    <source>
        <dbReference type="SAM" id="MobiDB-lite"/>
    </source>
</evidence>
<dbReference type="EMBL" id="JAZAVK010000187">
    <property type="protein sequence ID" value="KAK7417392.1"/>
    <property type="molecule type" value="Genomic_DNA"/>
</dbReference>
<dbReference type="Gene3D" id="2.40.50.40">
    <property type="match status" value="2"/>
</dbReference>
<keyword evidence="8" id="KW-1185">Reference proteome</keyword>
<feature type="transmembrane region" description="Helical" evidence="5">
    <location>
        <begin position="306"/>
        <end position="326"/>
    </location>
</feature>
<dbReference type="CDD" id="cd18657">
    <property type="entry name" value="CSD_Swi6"/>
    <property type="match status" value="1"/>
</dbReference>
<accession>A0ABR1H953</accession>
<sequence>MGASPSHPKRRGLGVISRRKSSRTRTNNPAALSDDDFSDVGEFTIPTRSTRKSASSDAVSDANKDDVVVATNGNSADEGDEDDENDDADDLDDDVFVVEAIKKHTIDEDGTLKFQVKWEGYDKKKDLTWEPERNLVDTAEDILNAYYEEIGGREVIFEETEKASKSKKRRRAANGTPSSTKRSRRNGAHPSETTPPVTTKKWSPPAGSWEDEIETIDACEDEGSGKLIVYLIWKNGQKTKHDTAVIYKKCPQKAQMLYFYERHVKIIRDENKALADEAEISSVALHHLNPTTSQPPTVAAMKKNDVIAIIIIILFILLAAVSFGIWKLVSVAKKSMSVTSGTTSSTGSSNIVDA</sequence>
<dbReference type="CDD" id="cd00024">
    <property type="entry name" value="CD_CSD"/>
    <property type="match status" value="1"/>
</dbReference>
<feature type="compositionally biased region" description="Acidic residues" evidence="4">
    <location>
        <begin position="77"/>
        <end position="92"/>
    </location>
</feature>
<comment type="subcellular location">
    <subcellularLocation>
        <location evidence="1">Nucleus</location>
    </subcellularLocation>
</comment>
<comment type="caution">
    <text evidence="7">The sequence shown here is derived from an EMBL/GenBank/DDBJ whole genome shotgun (WGS) entry which is preliminary data.</text>
</comment>